<dbReference type="Pfam" id="PF00579">
    <property type="entry name" value="tRNA-synt_1b"/>
    <property type="match status" value="1"/>
</dbReference>
<keyword evidence="18" id="KW-1185">Reference proteome</keyword>
<comment type="function">
    <text evidence="1">Catalyzes the attachment of tyrosine to tRNA(Tyr) in a two-step reaction: tyrosine is first activated by ATP to form Tyr-AMP and then transferred to the acceptor end of tRNA(Tyr).</text>
</comment>
<dbReference type="Gene3D" id="1.10.240.10">
    <property type="entry name" value="Tyrosyl-Transfer RNA Synthetase"/>
    <property type="match status" value="1"/>
</dbReference>
<dbReference type="SUPFAM" id="SSF52374">
    <property type="entry name" value="Nucleotidylyl transferase"/>
    <property type="match status" value="1"/>
</dbReference>
<dbReference type="SUPFAM" id="SSF55174">
    <property type="entry name" value="Alpha-L RNA-binding motif"/>
    <property type="match status" value="1"/>
</dbReference>
<keyword evidence="10" id="KW-0809">Transit peptide</keyword>
<dbReference type="GO" id="GO:0003723">
    <property type="term" value="F:RNA binding"/>
    <property type="evidence" value="ECO:0007669"/>
    <property type="project" value="UniProtKB-KW"/>
</dbReference>
<keyword evidence="7 15" id="KW-0067">ATP-binding</keyword>
<dbReference type="EMBL" id="CAXITT010000507">
    <property type="protein sequence ID" value="CAL1542803.1"/>
    <property type="molecule type" value="Genomic_DNA"/>
</dbReference>
<gene>
    <name evidence="17" type="ORF">GSLYS_00016337001</name>
</gene>
<dbReference type="GO" id="GO:0004831">
    <property type="term" value="F:tyrosine-tRNA ligase activity"/>
    <property type="evidence" value="ECO:0007669"/>
    <property type="project" value="UniProtKB-EC"/>
</dbReference>
<keyword evidence="6 15" id="KW-0547">Nucleotide-binding</keyword>
<protein>
    <recommendedName>
        <fullName evidence="15">Tyrosine--tRNA ligase</fullName>
        <ecNumber evidence="15">6.1.1.1</ecNumber>
    </recommendedName>
    <alternativeName>
        <fullName evidence="15">Tyrosyl-tRNA synthetase</fullName>
    </alternativeName>
</protein>
<dbReference type="InterPro" id="IPR002305">
    <property type="entry name" value="aa-tRNA-synth_Ic"/>
</dbReference>
<dbReference type="FunFam" id="3.10.290.10:FF:000017">
    <property type="entry name" value="Tyrosine--tRNA ligase"/>
    <property type="match status" value="1"/>
</dbReference>
<dbReference type="GO" id="GO:0006437">
    <property type="term" value="P:tyrosyl-tRNA aminoacylation"/>
    <property type="evidence" value="ECO:0007669"/>
    <property type="project" value="InterPro"/>
</dbReference>
<dbReference type="PANTHER" id="PTHR11766:SF0">
    <property type="entry name" value="TYROSINE--TRNA LIGASE, MITOCHONDRIAL"/>
    <property type="match status" value="1"/>
</dbReference>
<keyword evidence="8 14" id="KW-0694">RNA-binding</keyword>
<accession>A0AAV2I7Y5</accession>
<evidence type="ECO:0000256" key="10">
    <source>
        <dbReference type="ARBA" id="ARBA00022946"/>
    </source>
</evidence>
<dbReference type="InterPro" id="IPR002307">
    <property type="entry name" value="Tyr-tRNA-ligase"/>
</dbReference>
<organism evidence="17 18">
    <name type="scientific">Lymnaea stagnalis</name>
    <name type="common">Great pond snail</name>
    <name type="synonym">Helix stagnalis</name>
    <dbReference type="NCBI Taxonomy" id="6523"/>
    <lineage>
        <taxon>Eukaryota</taxon>
        <taxon>Metazoa</taxon>
        <taxon>Spiralia</taxon>
        <taxon>Lophotrochozoa</taxon>
        <taxon>Mollusca</taxon>
        <taxon>Gastropoda</taxon>
        <taxon>Heterobranchia</taxon>
        <taxon>Euthyneura</taxon>
        <taxon>Panpulmonata</taxon>
        <taxon>Hygrophila</taxon>
        <taxon>Lymnaeoidea</taxon>
        <taxon>Lymnaeidae</taxon>
        <taxon>Lymnaea</taxon>
    </lineage>
</organism>
<dbReference type="InterPro" id="IPR024088">
    <property type="entry name" value="Tyr-tRNA-ligase_bac-type"/>
</dbReference>
<evidence type="ECO:0000256" key="13">
    <source>
        <dbReference type="ARBA" id="ARBA00048248"/>
    </source>
</evidence>
<reference evidence="17 18" key="1">
    <citation type="submission" date="2024-04" db="EMBL/GenBank/DDBJ databases">
        <authorList>
            <consortium name="Genoscope - CEA"/>
            <person name="William W."/>
        </authorList>
    </citation>
    <scope>NUCLEOTIDE SEQUENCE [LARGE SCALE GENOMIC DNA]</scope>
</reference>
<dbReference type="Pfam" id="PF22421">
    <property type="entry name" value="SYY_C-terminal"/>
    <property type="match status" value="1"/>
</dbReference>
<name>A0AAV2I7Y5_LYMST</name>
<dbReference type="InterPro" id="IPR001412">
    <property type="entry name" value="aa-tRNA-synth_I_CS"/>
</dbReference>
<dbReference type="PROSITE" id="PS50889">
    <property type="entry name" value="S4"/>
    <property type="match status" value="1"/>
</dbReference>
<evidence type="ECO:0000256" key="5">
    <source>
        <dbReference type="ARBA" id="ARBA00022598"/>
    </source>
</evidence>
<comment type="subcellular location">
    <subcellularLocation>
        <location evidence="2">Mitochondrion matrix</location>
    </subcellularLocation>
</comment>
<dbReference type="GO" id="GO:0005759">
    <property type="term" value="C:mitochondrial matrix"/>
    <property type="evidence" value="ECO:0007669"/>
    <property type="project" value="UniProtKB-SubCell"/>
</dbReference>
<dbReference type="InterPro" id="IPR014729">
    <property type="entry name" value="Rossmann-like_a/b/a_fold"/>
</dbReference>
<dbReference type="EC" id="6.1.1.1" evidence="15"/>
<comment type="catalytic activity">
    <reaction evidence="13 15">
        <text>tRNA(Tyr) + L-tyrosine + ATP = L-tyrosyl-tRNA(Tyr) + AMP + diphosphate + H(+)</text>
        <dbReference type="Rhea" id="RHEA:10220"/>
        <dbReference type="Rhea" id="RHEA-COMP:9706"/>
        <dbReference type="Rhea" id="RHEA-COMP:9707"/>
        <dbReference type="ChEBI" id="CHEBI:15378"/>
        <dbReference type="ChEBI" id="CHEBI:30616"/>
        <dbReference type="ChEBI" id="CHEBI:33019"/>
        <dbReference type="ChEBI" id="CHEBI:58315"/>
        <dbReference type="ChEBI" id="CHEBI:78442"/>
        <dbReference type="ChEBI" id="CHEBI:78536"/>
        <dbReference type="ChEBI" id="CHEBI:456215"/>
        <dbReference type="EC" id="6.1.1.1"/>
    </reaction>
</comment>
<dbReference type="InterPro" id="IPR054608">
    <property type="entry name" value="SYY-like_C"/>
</dbReference>
<evidence type="ECO:0000256" key="15">
    <source>
        <dbReference type="RuleBase" id="RU361234"/>
    </source>
</evidence>
<dbReference type="InterPro" id="IPR024107">
    <property type="entry name" value="Tyr-tRNA-ligase_bac_1"/>
</dbReference>
<evidence type="ECO:0000313" key="17">
    <source>
        <dbReference type="EMBL" id="CAL1542803.1"/>
    </source>
</evidence>
<dbReference type="PROSITE" id="PS00178">
    <property type="entry name" value="AA_TRNA_LIGASE_I"/>
    <property type="match status" value="1"/>
</dbReference>
<evidence type="ECO:0000256" key="12">
    <source>
        <dbReference type="ARBA" id="ARBA00023146"/>
    </source>
</evidence>
<comment type="similarity">
    <text evidence="3 15">Belongs to the class-I aminoacyl-tRNA synthetase family.</text>
</comment>
<dbReference type="Proteomes" id="UP001497497">
    <property type="component" value="Unassembled WGS sequence"/>
</dbReference>
<dbReference type="Gene3D" id="3.40.50.620">
    <property type="entry name" value="HUPs"/>
    <property type="match status" value="1"/>
</dbReference>
<evidence type="ECO:0000256" key="9">
    <source>
        <dbReference type="ARBA" id="ARBA00022917"/>
    </source>
</evidence>
<keyword evidence="5 15" id="KW-0436">Ligase</keyword>
<keyword evidence="11" id="KW-0496">Mitochondrion</keyword>
<dbReference type="FunFam" id="1.10.240.10:FF:000001">
    <property type="entry name" value="Tyrosine--tRNA ligase"/>
    <property type="match status" value="1"/>
</dbReference>
<dbReference type="NCBIfam" id="TIGR00234">
    <property type="entry name" value="tyrS"/>
    <property type="match status" value="1"/>
</dbReference>
<dbReference type="CDD" id="cd00805">
    <property type="entry name" value="TyrRS_core"/>
    <property type="match status" value="1"/>
</dbReference>
<dbReference type="GO" id="GO:0005829">
    <property type="term" value="C:cytosol"/>
    <property type="evidence" value="ECO:0007669"/>
    <property type="project" value="TreeGrafter"/>
</dbReference>
<comment type="subunit">
    <text evidence="4">Homodimer.</text>
</comment>
<dbReference type="InterPro" id="IPR036986">
    <property type="entry name" value="S4_RNA-bd_sf"/>
</dbReference>
<evidence type="ECO:0000256" key="4">
    <source>
        <dbReference type="ARBA" id="ARBA00011738"/>
    </source>
</evidence>
<feature type="domain" description="Tyrosine--tRNA ligase SYY-like C-terminal" evidence="16">
    <location>
        <begin position="385"/>
        <end position="469"/>
    </location>
</feature>
<keyword evidence="9 15" id="KW-0648">Protein biosynthesis</keyword>
<evidence type="ECO:0000256" key="11">
    <source>
        <dbReference type="ARBA" id="ARBA00023128"/>
    </source>
</evidence>
<evidence type="ECO:0000256" key="2">
    <source>
        <dbReference type="ARBA" id="ARBA00004305"/>
    </source>
</evidence>
<evidence type="ECO:0000256" key="14">
    <source>
        <dbReference type="PROSITE-ProRule" id="PRU00182"/>
    </source>
</evidence>
<dbReference type="HAMAP" id="MF_02006">
    <property type="entry name" value="Tyr_tRNA_synth_type1"/>
    <property type="match status" value="1"/>
</dbReference>
<keyword evidence="12 15" id="KW-0030">Aminoacyl-tRNA synthetase</keyword>
<comment type="caution">
    <text evidence="17">The sequence shown here is derived from an EMBL/GenBank/DDBJ whole genome shotgun (WGS) entry which is preliminary data.</text>
</comment>
<evidence type="ECO:0000256" key="6">
    <source>
        <dbReference type="ARBA" id="ARBA00022741"/>
    </source>
</evidence>
<proteinExistence type="inferred from homology"/>
<evidence type="ECO:0000256" key="7">
    <source>
        <dbReference type="ARBA" id="ARBA00022840"/>
    </source>
</evidence>
<sequence>MAALMVPFRKTSCKRVIHASNYLKSRLDICTRYGSTSPMNMLELNKRGLIESVFPDQRIPDLLRLFSSPQSLYCGYDPTADSLHIGNLLSLIALLHGQRAGHSPIAVIGGATALIGDPSGKNTDRVPMKAEDVENNIIALMKNVECIVDNHKKYIYKGIKPLPDFRILNNSQWYLHQNIITFLATTGRHFRVGEMISKHSVKSRLNSKEGISCTEFMYQVFQAYDWLHLFQTYNCTIQVGGNDQTGNISAGFDLINKVTKQHAFGLLVPLLLTASGEKLGKSSGNSLWLNPNKTSPYELYQHFFNLPDSDVEKYLQLFTFLPMEEIQAIMTKQNRAPDQRHGQKKLAEQITLLVHGEAGIDSALRCTEILFGDAIPALVQMTFQELQQLFRNAPTSEIIYNPELTVFDLCQQIKCFSRVEDAVRIIKAGGLYINQQRVTEPDYVLRDGEHILHNNITLIRVGKKNYYVVRWHYR</sequence>
<dbReference type="FunFam" id="3.40.50.620:FF:000107">
    <property type="entry name" value="Tyrosine--tRNA ligase"/>
    <property type="match status" value="1"/>
</dbReference>
<evidence type="ECO:0000313" key="18">
    <source>
        <dbReference type="Proteomes" id="UP001497497"/>
    </source>
</evidence>
<evidence type="ECO:0000256" key="8">
    <source>
        <dbReference type="ARBA" id="ARBA00022884"/>
    </source>
</evidence>
<dbReference type="PRINTS" id="PR01040">
    <property type="entry name" value="TRNASYNTHTYR"/>
</dbReference>
<evidence type="ECO:0000256" key="1">
    <source>
        <dbReference type="ARBA" id="ARBA00002025"/>
    </source>
</evidence>
<dbReference type="AlphaFoldDB" id="A0AAV2I7Y5"/>
<dbReference type="PANTHER" id="PTHR11766">
    <property type="entry name" value="TYROSYL-TRNA SYNTHETASE"/>
    <property type="match status" value="1"/>
</dbReference>
<evidence type="ECO:0000256" key="3">
    <source>
        <dbReference type="ARBA" id="ARBA00005594"/>
    </source>
</evidence>
<evidence type="ECO:0000259" key="16">
    <source>
        <dbReference type="Pfam" id="PF22421"/>
    </source>
</evidence>
<dbReference type="GO" id="GO:0005524">
    <property type="term" value="F:ATP binding"/>
    <property type="evidence" value="ECO:0007669"/>
    <property type="project" value="UniProtKB-KW"/>
</dbReference>
<dbReference type="Gene3D" id="3.10.290.10">
    <property type="entry name" value="RNA-binding S4 domain"/>
    <property type="match status" value="1"/>
</dbReference>